<gene>
    <name evidence="2" type="ORF">B2A_07398</name>
</gene>
<dbReference type="Pfam" id="PF13304">
    <property type="entry name" value="AAA_21"/>
    <property type="match status" value="1"/>
</dbReference>
<dbReference type="EMBL" id="AUZZ01005294">
    <property type="protein sequence ID" value="EQD50172.1"/>
    <property type="molecule type" value="Genomic_DNA"/>
</dbReference>
<sequence length="277" mass="31331">DRVWKFGPNFQSERGQRKVWQESTRDNALFLSTAIQLNNAQLRPAFEWLTQRLIVLPPGMDMNPLLSIELLKTEDGLKRVMDFMRVADIGIDHLELREEDPPAPLAPPPGMMRLNIQLGLPPGVVPGPNKMLRLLAWHKRKDDGEDVAFDIGDESDGTRKLFEFVGGLLRAMDTGATICIDELDRSLHARITRFLAELFQQPHNPNNAQLVFSTHDVTLLDQDLLRRDQVWFIEKDAQAGSRLCPLLDYSPRKGEALERGYLKGRYGAVPLTGALES</sequence>
<protein>
    <recommendedName>
        <fullName evidence="1">ATPase AAA-type core domain-containing protein</fullName>
    </recommendedName>
</protein>
<dbReference type="InterPro" id="IPR003959">
    <property type="entry name" value="ATPase_AAA_core"/>
</dbReference>
<feature type="domain" description="ATPase AAA-type core" evidence="1">
    <location>
        <begin position="143"/>
        <end position="221"/>
    </location>
</feature>
<evidence type="ECO:0000313" key="2">
    <source>
        <dbReference type="EMBL" id="EQD50172.1"/>
    </source>
</evidence>
<dbReference type="SUPFAM" id="SSF52540">
    <property type="entry name" value="P-loop containing nucleoside triphosphate hydrolases"/>
    <property type="match status" value="1"/>
</dbReference>
<reference evidence="2" key="1">
    <citation type="submission" date="2013-08" db="EMBL/GenBank/DDBJ databases">
        <authorList>
            <person name="Mendez C."/>
            <person name="Richter M."/>
            <person name="Ferrer M."/>
            <person name="Sanchez J."/>
        </authorList>
    </citation>
    <scope>NUCLEOTIDE SEQUENCE</scope>
</reference>
<reference evidence="2" key="2">
    <citation type="journal article" date="2014" name="ISME J.">
        <title>Microbial stratification in low pH oxic and suboxic macroscopic growths along an acid mine drainage.</title>
        <authorList>
            <person name="Mendez-Garcia C."/>
            <person name="Mesa V."/>
            <person name="Sprenger R.R."/>
            <person name="Richter M."/>
            <person name="Diez M.S."/>
            <person name="Solano J."/>
            <person name="Bargiela R."/>
            <person name="Golyshina O.V."/>
            <person name="Manteca A."/>
            <person name="Ramos J.L."/>
            <person name="Gallego J.R."/>
            <person name="Llorente I."/>
            <person name="Martins Dos Santos V.A."/>
            <person name="Jensen O.N."/>
            <person name="Pelaez A.I."/>
            <person name="Sanchez J."/>
            <person name="Ferrer M."/>
        </authorList>
    </citation>
    <scope>NUCLEOTIDE SEQUENCE</scope>
</reference>
<dbReference type="PANTHER" id="PTHR40396">
    <property type="entry name" value="ATPASE-LIKE PROTEIN"/>
    <property type="match status" value="1"/>
</dbReference>
<accession>T0ZZW3</accession>
<evidence type="ECO:0000259" key="1">
    <source>
        <dbReference type="Pfam" id="PF13304"/>
    </source>
</evidence>
<name>T0ZZW3_9ZZZZ</name>
<dbReference type="PANTHER" id="PTHR40396:SF1">
    <property type="entry name" value="ATPASE AAA-TYPE CORE DOMAIN-CONTAINING PROTEIN"/>
    <property type="match status" value="1"/>
</dbReference>
<proteinExistence type="predicted"/>
<dbReference type="InterPro" id="IPR027417">
    <property type="entry name" value="P-loop_NTPase"/>
</dbReference>
<dbReference type="AlphaFoldDB" id="T0ZZW3"/>
<feature type="non-terminal residue" evidence="2">
    <location>
        <position position="1"/>
    </location>
</feature>
<comment type="caution">
    <text evidence="2">The sequence shown here is derived from an EMBL/GenBank/DDBJ whole genome shotgun (WGS) entry which is preliminary data.</text>
</comment>
<dbReference type="GO" id="GO:0016887">
    <property type="term" value="F:ATP hydrolysis activity"/>
    <property type="evidence" value="ECO:0007669"/>
    <property type="project" value="InterPro"/>
</dbReference>
<dbReference type="GO" id="GO:0005524">
    <property type="term" value="F:ATP binding"/>
    <property type="evidence" value="ECO:0007669"/>
    <property type="project" value="InterPro"/>
</dbReference>
<organism evidence="2">
    <name type="scientific">mine drainage metagenome</name>
    <dbReference type="NCBI Taxonomy" id="410659"/>
    <lineage>
        <taxon>unclassified sequences</taxon>
        <taxon>metagenomes</taxon>
        <taxon>ecological metagenomes</taxon>
    </lineage>
</organism>